<evidence type="ECO:0000256" key="1">
    <source>
        <dbReference type="SAM" id="MobiDB-lite"/>
    </source>
</evidence>
<reference evidence="2 3" key="1">
    <citation type="journal article" date="2023" name="Plants (Basel)">
        <title>Bridging the Gap: Combining Genomics and Transcriptomics Approaches to Understand Stylosanthes scabra, an Orphan Legume from the Brazilian Caatinga.</title>
        <authorList>
            <person name="Ferreira-Neto J.R.C."/>
            <person name="da Silva M.D."/>
            <person name="Binneck E."/>
            <person name="de Melo N.F."/>
            <person name="da Silva R.H."/>
            <person name="de Melo A.L.T.M."/>
            <person name="Pandolfi V."/>
            <person name="Bustamante F.O."/>
            <person name="Brasileiro-Vidal A.C."/>
            <person name="Benko-Iseppon A.M."/>
        </authorList>
    </citation>
    <scope>NUCLEOTIDE SEQUENCE [LARGE SCALE GENOMIC DNA]</scope>
    <source>
        <tissue evidence="2">Leaves</tissue>
    </source>
</reference>
<gene>
    <name evidence="2" type="ORF">PIB30_055605</name>
</gene>
<feature type="compositionally biased region" description="Basic and acidic residues" evidence="1">
    <location>
        <begin position="32"/>
        <end position="42"/>
    </location>
</feature>
<keyword evidence="3" id="KW-1185">Reference proteome</keyword>
<name>A0ABU6XHD1_9FABA</name>
<protein>
    <submittedName>
        <fullName evidence="2">Uncharacterized protein</fullName>
    </submittedName>
</protein>
<organism evidence="2 3">
    <name type="scientific">Stylosanthes scabra</name>
    <dbReference type="NCBI Taxonomy" id="79078"/>
    <lineage>
        <taxon>Eukaryota</taxon>
        <taxon>Viridiplantae</taxon>
        <taxon>Streptophyta</taxon>
        <taxon>Embryophyta</taxon>
        <taxon>Tracheophyta</taxon>
        <taxon>Spermatophyta</taxon>
        <taxon>Magnoliopsida</taxon>
        <taxon>eudicotyledons</taxon>
        <taxon>Gunneridae</taxon>
        <taxon>Pentapetalae</taxon>
        <taxon>rosids</taxon>
        <taxon>fabids</taxon>
        <taxon>Fabales</taxon>
        <taxon>Fabaceae</taxon>
        <taxon>Papilionoideae</taxon>
        <taxon>50 kb inversion clade</taxon>
        <taxon>dalbergioids sensu lato</taxon>
        <taxon>Dalbergieae</taxon>
        <taxon>Pterocarpus clade</taxon>
        <taxon>Stylosanthes</taxon>
    </lineage>
</organism>
<dbReference type="EMBL" id="JASCZI010211884">
    <property type="protein sequence ID" value="MED6197327.1"/>
    <property type="molecule type" value="Genomic_DNA"/>
</dbReference>
<evidence type="ECO:0000313" key="3">
    <source>
        <dbReference type="Proteomes" id="UP001341840"/>
    </source>
</evidence>
<sequence length="120" mass="13616">MKEKNSQKNNFLEVTQVKSSAELVQLYKIKIEKNKAENDKKASLQAQGPKDPTRNQPITINEDALQEQHRHPKKKTKVLLVLQKPAEAEKNPQIGNRRDVEAEKGSHIGNRRAAKAEKNS</sequence>
<proteinExistence type="predicted"/>
<dbReference type="Proteomes" id="UP001341840">
    <property type="component" value="Unassembled WGS sequence"/>
</dbReference>
<feature type="region of interest" description="Disordered" evidence="1">
    <location>
        <begin position="32"/>
        <end position="120"/>
    </location>
</feature>
<accession>A0ABU6XHD1</accession>
<feature type="compositionally biased region" description="Basic and acidic residues" evidence="1">
    <location>
        <begin position="86"/>
        <end position="106"/>
    </location>
</feature>
<evidence type="ECO:0000313" key="2">
    <source>
        <dbReference type="EMBL" id="MED6197327.1"/>
    </source>
</evidence>
<comment type="caution">
    <text evidence="2">The sequence shown here is derived from an EMBL/GenBank/DDBJ whole genome shotgun (WGS) entry which is preliminary data.</text>
</comment>